<name>A0A9W9UH60_PENBR</name>
<dbReference type="PANTHER" id="PTHR30574">
    <property type="entry name" value="INNER MEMBRANE PROTEIN YEDE"/>
    <property type="match status" value="1"/>
</dbReference>
<keyword evidence="6 8" id="KW-1133">Transmembrane helix</keyword>
<dbReference type="Proteomes" id="UP001148299">
    <property type="component" value="Unassembled WGS sequence"/>
</dbReference>
<comment type="caution">
    <text evidence="9">The sequence shown here is derived from an EMBL/GenBank/DDBJ whole genome shotgun (WGS) entry which is preliminary data.</text>
</comment>
<feature type="transmembrane region" description="Helical" evidence="8">
    <location>
        <begin position="142"/>
        <end position="161"/>
    </location>
</feature>
<protein>
    <recommendedName>
        <fullName evidence="11">Sulphur transport domain-containing protein</fullName>
    </recommendedName>
</protein>
<evidence type="ECO:0000256" key="5">
    <source>
        <dbReference type="ARBA" id="ARBA00022692"/>
    </source>
</evidence>
<reference evidence="9" key="2">
    <citation type="journal article" date="2023" name="IMA Fungus">
        <title>Comparative genomic study of the Penicillium genus elucidates a diverse pangenome and 15 lateral gene transfer events.</title>
        <authorList>
            <person name="Petersen C."/>
            <person name="Sorensen T."/>
            <person name="Nielsen M.R."/>
            <person name="Sondergaard T.E."/>
            <person name="Sorensen J.L."/>
            <person name="Fitzpatrick D.A."/>
            <person name="Frisvad J.C."/>
            <person name="Nielsen K.L."/>
        </authorList>
    </citation>
    <scope>NUCLEOTIDE SEQUENCE</scope>
    <source>
        <strain evidence="9">IBT 35675</strain>
    </source>
</reference>
<keyword evidence="3" id="KW-1003">Cell membrane</keyword>
<organism evidence="9 10">
    <name type="scientific">Penicillium brevicompactum</name>
    <dbReference type="NCBI Taxonomy" id="5074"/>
    <lineage>
        <taxon>Eukaryota</taxon>
        <taxon>Fungi</taxon>
        <taxon>Dikarya</taxon>
        <taxon>Ascomycota</taxon>
        <taxon>Pezizomycotina</taxon>
        <taxon>Eurotiomycetes</taxon>
        <taxon>Eurotiomycetidae</taxon>
        <taxon>Eurotiales</taxon>
        <taxon>Aspergillaceae</taxon>
        <taxon>Penicillium</taxon>
    </lineage>
</organism>
<dbReference type="Pfam" id="PF04143">
    <property type="entry name" value="Sulf_transp"/>
    <property type="match status" value="1"/>
</dbReference>
<evidence type="ECO:0000256" key="8">
    <source>
        <dbReference type="SAM" id="Phobius"/>
    </source>
</evidence>
<evidence type="ECO:0000256" key="4">
    <source>
        <dbReference type="ARBA" id="ARBA00022519"/>
    </source>
</evidence>
<keyword evidence="10" id="KW-1185">Reference proteome</keyword>
<keyword evidence="5 8" id="KW-0812">Transmembrane</keyword>
<keyword evidence="2" id="KW-0813">Transport</keyword>
<dbReference type="InterPro" id="IPR007272">
    <property type="entry name" value="Sulf_transp_TsuA/YedE"/>
</dbReference>
<dbReference type="AlphaFoldDB" id="A0A9W9UH60"/>
<feature type="transmembrane region" description="Helical" evidence="8">
    <location>
        <begin position="168"/>
        <end position="188"/>
    </location>
</feature>
<dbReference type="EMBL" id="JAPZBR010000008">
    <property type="protein sequence ID" value="KAJ5340234.1"/>
    <property type="molecule type" value="Genomic_DNA"/>
</dbReference>
<evidence type="ECO:0000313" key="9">
    <source>
        <dbReference type="EMBL" id="KAJ5340234.1"/>
    </source>
</evidence>
<dbReference type="PANTHER" id="PTHR30574:SF1">
    <property type="entry name" value="SULPHUR TRANSPORT DOMAIN-CONTAINING PROTEIN"/>
    <property type="match status" value="1"/>
</dbReference>
<evidence type="ECO:0008006" key="11">
    <source>
        <dbReference type="Google" id="ProtNLM"/>
    </source>
</evidence>
<evidence type="ECO:0000256" key="6">
    <source>
        <dbReference type="ARBA" id="ARBA00022989"/>
    </source>
</evidence>
<comment type="subcellular location">
    <subcellularLocation>
        <location evidence="1">Cell inner membrane</location>
        <topology evidence="1">Multi-pass membrane protein</topology>
    </subcellularLocation>
</comment>
<proteinExistence type="predicted"/>
<feature type="transmembrane region" description="Helical" evidence="8">
    <location>
        <begin position="44"/>
        <end position="62"/>
    </location>
</feature>
<keyword evidence="7 8" id="KW-0472">Membrane</keyword>
<dbReference type="GO" id="GO:0005886">
    <property type="term" value="C:plasma membrane"/>
    <property type="evidence" value="ECO:0007669"/>
    <property type="project" value="UniProtKB-SubCell"/>
</dbReference>
<gene>
    <name evidence="9" type="ORF">N7541_009358</name>
</gene>
<keyword evidence="4" id="KW-0997">Cell inner membrane</keyword>
<evidence type="ECO:0000256" key="2">
    <source>
        <dbReference type="ARBA" id="ARBA00022448"/>
    </source>
</evidence>
<accession>A0A9W9UH60</accession>
<evidence type="ECO:0000256" key="1">
    <source>
        <dbReference type="ARBA" id="ARBA00004429"/>
    </source>
</evidence>
<evidence type="ECO:0000256" key="3">
    <source>
        <dbReference type="ARBA" id="ARBA00022475"/>
    </source>
</evidence>
<evidence type="ECO:0000256" key="7">
    <source>
        <dbReference type="ARBA" id="ARBA00023136"/>
    </source>
</evidence>
<evidence type="ECO:0000313" key="10">
    <source>
        <dbReference type="Proteomes" id="UP001148299"/>
    </source>
</evidence>
<feature type="transmembrane region" description="Helical" evidence="8">
    <location>
        <begin position="83"/>
        <end position="107"/>
    </location>
</feature>
<reference evidence="9" key="1">
    <citation type="submission" date="2022-12" db="EMBL/GenBank/DDBJ databases">
        <authorList>
            <person name="Petersen C."/>
        </authorList>
    </citation>
    <scope>NUCLEOTIDE SEQUENCE</scope>
    <source>
        <strain evidence="9">IBT 35675</strain>
    </source>
</reference>
<sequence>MSSDLLPSTMAGALFGSVLTASGVYLPSVILSQMKLEDFHMLKVFLTAGSASGLAVALYERFAHRQMSRRSPSNLGWLGPYDGNIVGGVMVGFGMVLTGACPGTALVQVGTVGKQLRRAPTRANPQANNSLPVKFGVDPDTALLMFEGMCVCLILAAIYFVPCQVETFLDPVIGGMLIGAAQLATLILTKSPVGVSTCYEDIGRWFWGCLGCETSSSATPGVTRSVIPLSKAIAFASGIMASSYLLSKALPEMIIKDALAISPARGILGGWDEYVGNQQHCHGRLDVRGRYWVGVGTVNDVKGSLLDFHGKLSEVFQADSHFANSTRSLAAAFEAVAVCIITLMKSAHIMKEPHDLISFPQAARFESRLTSRTSSTDGEDDEVRKGAVVLGRAMSAGGRLAR</sequence>